<evidence type="ECO:0000313" key="2">
    <source>
        <dbReference type="EMBL" id="MDF4024644.1"/>
    </source>
</evidence>
<dbReference type="EMBL" id="JARJJS010000001">
    <property type="protein sequence ID" value="MDF4024644.1"/>
    <property type="molecule type" value="Genomic_DNA"/>
</dbReference>
<name>A0ABT6B9K7_9GAMM</name>
<comment type="caution">
    <text evidence="2">The sequence shown here is derived from an EMBL/GenBank/DDBJ whole genome shotgun (WGS) entry which is preliminary data.</text>
</comment>
<dbReference type="Proteomes" id="UP001528850">
    <property type="component" value="Unassembled WGS sequence"/>
</dbReference>
<protein>
    <recommendedName>
        <fullName evidence="1">HTH luxR-type domain-containing protein</fullName>
    </recommendedName>
</protein>
<feature type="domain" description="HTH luxR-type" evidence="1">
    <location>
        <begin position="334"/>
        <end position="391"/>
    </location>
</feature>
<sequence length="393" mass="42339">MLILKSVDDRGVSVRQGWRERAGVRDGLIADLYESALSPGDVPGVIARINAFLDCDGVHIIGWDESKNEVLASLVLGSHIQGAETAYLSHYQAIDPRRRMGLQSPTGIVVACHDELDDRYVSASEFYQDFLIPHGPRYVAGGNIFRDGGKNVHVAFNHLVGRPRFEGPKRDALGGLMFHLARWMRMMVRADWLREAAASGQASIDLLAHGVVFFDDAGSVLHANPSAVRILGGQLGRVNLGLSGMGDGSAIEAHVRAVAITRKPHALTAQRQDRLLHLTLSPLPRNAGAGLLGLGNIARPTGALTGLHHRASVVMTVRVKEGRGDSGVGVLVKRWGLTPAEKALVRALMAGTSPAEHAERRGVKISTVRSQVRAVLEKSGASSLRQLLIMLRP</sequence>
<dbReference type="InterPro" id="IPR016032">
    <property type="entry name" value="Sig_transdc_resp-reg_C-effctor"/>
</dbReference>
<dbReference type="SMART" id="SM00421">
    <property type="entry name" value="HTH_LUXR"/>
    <property type="match status" value="1"/>
</dbReference>
<reference evidence="2 3" key="1">
    <citation type="journal article" date="2024" name="Curr. Microbiol.">
        <title>Luteibacter sahnii sp. nov., A Novel Yellow-Colored Xanthomonadin Pigment Producing Probiotic Bacterium from Healthy Rice Seed Microbiome.</title>
        <authorList>
            <person name="Jaiswal G."/>
            <person name="Rana R."/>
            <person name="Nayak P.K."/>
            <person name="Chouhan R."/>
            <person name="Gandhi S.G."/>
            <person name="Patel H.K."/>
            <person name="Patil P.B."/>
        </authorList>
    </citation>
    <scope>NUCLEOTIDE SEQUENCE [LARGE SCALE GENOMIC DNA]</scope>
    <source>
        <strain evidence="2 3">PPL201</strain>
    </source>
</reference>
<dbReference type="InterPro" id="IPR000792">
    <property type="entry name" value="Tscrpt_reg_LuxR_C"/>
</dbReference>
<dbReference type="InterPro" id="IPR036388">
    <property type="entry name" value="WH-like_DNA-bd_sf"/>
</dbReference>
<dbReference type="SUPFAM" id="SSF46894">
    <property type="entry name" value="C-terminal effector domain of the bipartite response regulators"/>
    <property type="match status" value="1"/>
</dbReference>
<gene>
    <name evidence="2" type="ORF">P3W24_06695</name>
</gene>
<proteinExistence type="predicted"/>
<evidence type="ECO:0000259" key="1">
    <source>
        <dbReference type="SMART" id="SM00421"/>
    </source>
</evidence>
<accession>A0ABT6B9K7</accession>
<evidence type="ECO:0000313" key="3">
    <source>
        <dbReference type="Proteomes" id="UP001528850"/>
    </source>
</evidence>
<organism evidence="2 3">
    <name type="scientific">Luteibacter sahnii</name>
    <dbReference type="NCBI Taxonomy" id="3021977"/>
    <lineage>
        <taxon>Bacteria</taxon>
        <taxon>Pseudomonadati</taxon>
        <taxon>Pseudomonadota</taxon>
        <taxon>Gammaproteobacteria</taxon>
        <taxon>Lysobacterales</taxon>
        <taxon>Rhodanobacteraceae</taxon>
        <taxon>Luteibacter</taxon>
    </lineage>
</organism>
<dbReference type="Gene3D" id="1.10.10.10">
    <property type="entry name" value="Winged helix-like DNA-binding domain superfamily/Winged helix DNA-binding domain"/>
    <property type="match status" value="1"/>
</dbReference>
<keyword evidence="3" id="KW-1185">Reference proteome</keyword>